<feature type="compositionally biased region" description="Basic and acidic residues" evidence="2">
    <location>
        <begin position="513"/>
        <end position="528"/>
    </location>
</feature>
<comment type="similarity">
    <text evidence="1">Belongs to the UDP-glycosyltransferase family.</text>
</comment>
<organism evidence="3 4">
    <name type="scientific">Quercus lobata</name>
    <name type="common">Valley oak</name>
    <dbReference type="NCBI Taxonomy" id="97700"/>
    <lineage>
        <taxon>Eukaryota</taxon>
        <taxon>Viridiplantae</taxon>
        <taxon>Streptophyta</taxon>
        <taxon>Embryophyta</taxon>
        <taxon>Tracheophyta</taxon>
        <taxon>Spermatophyta</taxon>
        <taxon>Magnoliopsida</taxon>
        <taxon>eudicotyledons</taxon>
        <taxon>Gunneridae</taxon>
        <taxon>Pentapetalae</taxon>
        <taxon>rosids</taxon>
        <taxon>fabids</taxon>
        <taxon>Fagales</taxon>
        <taxon>Fagaceae</taxon>
        <taxon>Quercus</taxon>
    </lineage>
</organism>
<reference evidence="3 4" key="1">
    <citation type="journal article" date="2016" name="G3 (Bethesda)">
        <title>First Draft Assembly and Annotation of the Genome of a California Endemic Oak Quercus lobata Nee (Fagaceae).</title>
        <authorList>
            <person name="Sork V.L."/>
            <person name="Fitz-Gibbon S.T."/>
            <person name="Puiu D."/>
            <person name="Crepeau M."/>
            <person name="Gugger P.F."/>
            <person name="Sherman R."/>
            <person name="Stevens K."/>
            <person name="Langley C.H."/>
            <person name="Pellegrini M."/>
            <person name="Salzberg S.L."/>
        </authorList>
    </citation>
    <scope>NUCLEOTIDE SEQUENCE [LARGE SCALE GENOMIC DNA]</scope>
    <source>
        <strain evidence="3 4">cv. SW786</strain>
    </source>
</reference>
<evidence type="ECO:0000256" key="2">
    <source>
        <dbReference type="SAM" id="MobiDB-lite"/>
    </source>
</evidence>
<evidence type="ECO:0000256" key="1">
    <source>
        <dbReference type="ARBA" id="ARBA00009995"/>
    </source>
</evidence>
<dbReference type="InParanoid" id="A0A7N2KNV0"/>
<name>A0A7N2KNV0_QUELO</name>
<sequence length="786" mass="89123">MSSVKAKPATQCHVVAMPYPGRGHINPMMNLCKTLASKNSNILVTFVVTEEWLGFIGSDPKPDNIRFGTIPNVIPSELVRAADVYSFTKATRTKLEAPFVRLLDQLEPPVTVIVADTFLFWAVGVGNRRNIPVASFWPMSQSMFTIMQHADLLVKNGHLPADSGGGLWVCRGLSRPRRYPQAILSSLGHSPPRLGPSDFPQAWVRGPYKALVLSLGPYAERAWAANLLGPQIKRVADDVGNRARDVLSVAFLGTLCELNAIGLLLVPLPQSKMFEAWIGMKGLCALQRHRILKVIWYGLGWHRFKPVLRLDRRKMVFLLLLVKIRSRFWSCQIFGSWFPQRLESEDYAMPWFCPKPSFPHPGSWFPQRLESVDHAMPWFCPKPSFPHPGGELWVCRGLSRPRRYPQAILSSLSHSPPRLGPSDFPQGKLLSLPFNALNLTEPQSLAFTATPNDFEYGLMGQVSILERLTLYVDEGQWTQAGIKGKISNLKVGGWEKWPKTRASQPTSRRKTPGVKESRNLYEYHEKPTASRPRPSLPNPRSTNDVVRGLFTCEPDTVTVRHESRPYNWRRLWGRLVCWYRKSTTKAPRYSATLSDELLRVCRTRTSLLHASRSTQPLSRKGAGSRKLGSPRKNLPATRQTALMAEIPFSDIPKIWHDQNLLRILTKRRRNTIFLLSRRRTGLNLCHPCPYHITLRIRSKPVAFNSRSVPRNATDKTSLARFPTSFATLRLKESREGAPRTLGRQKVPRDQRLWKHLLISGPSKFAVQARSAYGPRDRTKAFYGPRT</sequence>
<reference evidence="3" key="2">
    <citation type="submission" date="2021-01" db="UniProtKB">
        <authorList>
            <consortium name="EnsemblPlants"/>
        </authorList>
    </citation>
    <scope>IDENTIFICATION</scope>
</reference>
<evidence type="ECO:0000313" key="3">
    <source>
        <dbReference type="EnsemblPlants" id="QL01p026651:mrna"/>
    </source>
</evidence>
<dbReference type="Gramene" id="QL01p026651:mrna">
    <property type="protein sequence ID" value="QL01p026651:mrna"/>
    <property type="gene ID" value="QL01p026651"/>
</dbReference>
<dbReference type="EMBL" id="LRBV02000001">
    <property type="status" value="NOT_ANNOTATED_CDS"/>
    <property type="molecule type" value="Genomic_DNA"/>
</dbReference>
<protein>
    <submittedName>
        <fullName evidence="3">Uncharacterized protein</fullName>
    </submittedName>
</protein>
<feature type="compositionally biased region" description="Low complexity" evidence="2">
    <location>
        <begin position="530"/>
        <end position="541"/>
    </location>
</feature>
<dbReference type="PANTHER" id="PTHR11926:SF774">
    <property type="entry name" value="UDP-GLYCOSYLTRANSFERASE 85A1-RELATED"/>
    <property type="match status" value="1"/>
</dbReference>
<dbReference type="Gene3D" id="3.40.50.2000">
    <property type="entry name" value="Glycogen Phosphorylase B"/>
    <property type="match status" value="1"/>
</dbReference>
<dbReference type="GO" id="GO:0080044">
    <property type="term" value="F:quercetin 7-O-glucosyltransferase activity"/>
    <property type="evidence" value="ECO:0007669"/>
    <property type="project" value="TreeGrafter"/>
</dbReference>
<feature type="region of interest" description="Disordered" evidence="2">
    <location>
        <begin position="609"/>
        <end position="636"/>
    </location>
</feature>
<dbReference type="PANTHER" id="PTHR11926">
    <property type="entry name" value="GLUCOSYL/GLUCURONOSYL TRANSFERASES"/>
    <property type="match status" value="1"/>
</dbReference>
<accession>A0A7N2KNV0</accession>
<dbReference type="GO" id="GO:0080043">
    <property type="term" value="F:quercetin 3-O-glucosyltransferase activity"/>
    <property type="evidence" value="ECO:0007669"/>
    <property type="project" value="TreeGrafter"/>
</dbReference>
<dbReference type="AlphaFoldDB" id="A0A7N2KNV0"/>
<proteinExistence type="inferred from homology"/>
<keyword evidence="4" id="KW-1185">Reference proteome</keyword>
<feature type="region of interest" description="Disordered" evidence="2">
    <location>
        <begin position="497"/>
        <end position="545"/>
    </location>
</feature>
<dbReference type="Proteomes" id="UP000594261">
    <property type="component" value="Chromosome 1"/>
</dbReference>
<dbReference type="EnsemblPlants" id="QL01p026651:mrna">
    <property type="protein sequence ID" value="QL01p026651:mrna"/>
    <property type="gene ID" value="QL01p026651"/>
</dbReference>
<dbReference type="SUPFAM" id="SSF53756">
    <property type="entry name" value="UDP-Glycosyltransferase/glycogen phosphorylase"/>
    <property type="match status" value="1"/>
</dbReference>
<evidence type="ECO:0000313" key="4">
    <source>
        <dbReference type="Proteomes" id="UP000594261"/>
    </source>
</evidence>